<dbReference type="AlphaFoldDB" id="A0A6L2NCG6"/>
<evidence type="ECO:0000313" key="2">
    <source>
        <dbReference type="EMBL" id="GEU82234.1"/>
    </source>
</evidence>
<proteinExistence type="predicted"/>
<feature type="compositionally biased region" description="Basic and acidic residues" evidence="1">
    <location>
        <begin position="73"/>
        <end position="96"/>
    </location>
</feature>
<reference evidence="2" key="1">
    <citation type="journal article" date="2019" name="Sci. Rep.">
        <title>Draft genome of Tanacetum cinerariifolium, the natural source of mosquito coil.</title>
        <authorList>
            <person name="Yamashiro T."/>
            <person name="Shiraishi A."/>
            <person name="Satake H."/>
            <person name="Nakayama K."/>
        </authorList>
    </citation>
    <scope>NUCLEOTIDE SEQUENCE</scope>
</reference>
<name>A0A6L2NCG6_TANCI</name>
<organism evidence="2">
    <name type="scientific">Tanacetum cinerariifolium</name>
    <name type="common">Dalmatian daisy</name>
    <name type="synonym">Chrysanthemum cinerariifolium</name>
    <dbReference type="NCBI Taxonomy" id="118510"/>
    <lineage>
        <taxon>Eukaryota</taxon>
        <taxon>Viridiplantae</taxon>
        <taxon>Streptophyta</taxon>
        <taxon>Embryophyta</taxon>
        <taxon>Tracheophyta</taxon>
        <taxon>Spermatophyta</taxon>
        <taxon>Magnoliopsida</taxon>
        <taxon>eudicotyledons</taxon>
        <taxon>Gunneridae</taxon>
        <taxon>Pentapetalae</taxon>
        <taxon>asterids</taxon>
        <taxon>campanulids</taxon>
        <taxon>Asterales</taxon>
        <taxon>Asteraceae</taxon>
        <taxon>Asteroideae</taxon>
        <taxon>Anthemideae</taxon>
        <taxon>Anthemidinae</taxon>
        <taxon>Tanacetum</taxon>
    </lineage>
</organism>
<sequence length="110" mass="12760">MELCRSPYAVCGSSACDVEVWFSDVELGVASRGVWRNIVPNDDYTDIIGNNEDECKFKLKTYNKIDMTQGRTKRQENLKEYEEKEETHWEHGDDCSSTRSIRQTMIKRSG</sequence>
<gene>
    <name evidence="2" type="ORF">Tci_054212</name>
</gene>
<dbReference type="EMBL" id="BKCJ010008441">
    <property type="protein sequence ID" value="GEU82234.1"/>
    <property type="molecule type" value="Genomic_DNA"/>
</dbReference>
<feature type="region of interest" description="Disordered" evidence="1">
    <location>
        <begin position="72"/>
        <end position="110"/>
    </location>
</feature>
<evidence type="ECO:0000256" key="1">
    <source>
        <dbReference type="SAM" id="MobiDB-lite"/>
    </source>
</evidence>
<dbReference type="PROSITE" id="PS51257">
    <property type="entry name" value="PROKAR_LIPOPROTEIN"/>
    <property type="match status" value="1"/>
</dbReference>
<accession>A0A6L2NCG6</accession>
<protein>
    <submittedName>
        <fullName evidence="2">Uncharacterized protein</fullName>
    </submittedName>
</protein>
<comment type="caution">
    <text evidence="2">The sequence shown here is derived from an EMBL/GenBank/DDBJ whole genome shotgun (WGS) entry which is preliminary data.</text>
</comment>